<dbReference type="GO" id="GO:0019301">
    <property type="term" value="P:rhamnose catabolic process"/>
    <property type="evidence" value="ECO:0007669"/>
    <property type="project" value="TreeGrafter"/>
</dbReference>
<protein>
    <submittedName>
        <fullName evidence="1">L-rhamnose mutarotase</fullName>
        <ecNumber evidence="1">5.1.3.32</ecNumber>
    </submittedName>
</protein>
<dbReference type="EMBL" id="JAGVSJ010000002">
    <property type="protein sequence ID" value="MBX8631269.1"/>
    <property type="molecule type" value="Genomic_DNA"/>
</dbReference>
<dbReference type="PANTHER" id="PTHR34389:SF2">
    <property type="entry name" value="L-RHAMNOSE MUTAROTASE"/>
    <property type="match status" value="1"/>
</dbReference>
<dbReference type="Pfam" id="PF05336">
    <property type="entry name" value="rhaM"/>
    <property type="match status" value="1"/>
</dbReference>
<keyword evidence="1" id="KW-0413">Isomerase</keyword>
<dbReference type="EMBL" id="JAHEAC010000024">
    <property type="protein sequence ID" value="MBX8643866.1"/>
    <property type="molecule type" value="Genomic_DNA"/>
</dbReference>
<evidence type="ECO:0000313" key="1">
    <source>
        <dbReference type="EMBL" id="MBX8631269.1"/>
    </source>
</evidence>
<organism evidence="1 3">
    <name type="scientific">Candidatus Sysuiplasma superficiale</name>
    <dbReference type="NCBI Taxonomy" id="2823368"/>
    <lineage>
        <taxon>Archaea</taxon>
        <taxon>Methanobacteriati</taxon>
        <taxon>Thermoplasmatota</taxon>
        <taxon>Thermoplasmata</taxon>
        <taxon>Candidatus Sysuiplasmatales</taxon>
        <taxon>Candidatus Sysuiplasmataceae</taxon>
        <taxon>Candidatus Sysuiplasma</taxon>
    </lineage>
</organism>
<dbReference type="Proteomes" id="UP000716004">
    <property type="component" value="Unassembled WGS sequence"/>
</dbReference>
<dbReference type="PANTHER" id="PTHR34389">
    <property type="entry name" value="L-RHAMNOSE MUTAROTASE"/>
    <property type="match status" value="1"/>
</dbReference>
<evidence type="ECO:0000313" key="2">
    <source>
        <dbReference type="EMBL" id="MBX8643866.1"/>
    </source>
</evidence>
<sequence length="101" mass="12253">MRYAFHLRIRKGREREYVTRHRNVWPSMIEELKRSGVRNYSIYIDGRDVFGYWECDDINETLKFLRGSRINAEWQNYMSDVLETSADDRIGEGLQEIFRLN</sequence>
<dbReference type="Proteomes" id="UP000750197">
    <property type="component" value="Unassembled WGS sequence"/>
</dbReference>
<name>A0A8J7YIY6_9ARCH</name>
<dbReference type="InterPro" id="IPR008000">
    <property type="entry name" value="Rham/fucose_mutarotase"/>
</dbReference>
<accession>A0A8J7YIY6</accession>
<dbReference type="SUPFAM" id="SSF54909">
    <property type="entry name" value="Dimeric alpha+beta barrel"/>
    <property type="match status" value="1"/>
</dbReference>
<comment type="caution">
    <text evidence="1">The sequence shown here is derived from an EMBL/GenBank/DDBJ whole genome shotgun (WGS) entry which is preliminary data.</text>
</comment>
<evidence type="ECO:0000313" key="3">
    <source>
        <dbReference type="Proteomes" id="UP000716004"/>
    </source>
</evidence>
<dbReference type="InterPro" id="IPR011008">
    <property type="entry name" value="Dimeric_a/b-barrel"/>
</dbReference>
<proteinExistence type="predicted"/>
<reference evidence="1" key="1">
    <citation type="submission" date="2021-04" db="EMBL/GenBank/DDBJ databases">
        <title>Genomic insights into ecological role and evolution of a novel Thermoplasmata order Candidatus Sysuiplasmatales.</title>
        <authorList>
            <person name="Yuan Y."/>
        </authorList>
    </citation>
    <scope>NUCLEOTIDE SEQUENCE</scope>
    <source>
        <strain evidence="2">TUT19-bin139</strain>
        <strain evidence="1">YP2-bin.285</strain>
    </source>
</reference>
<dbReference type="Gene3D" id="3.30.70.100">
    <property type="match status" value="1"/>
</dbReference>
<dbReference type="EC" id="5.1.3.32" evidence="1"/>
<gene>
    <name evidence="1" type="ORF">J9259_01910</name>
    <name evidence="2" type="ORF">KIY12_03980</name>
</gene>
<dbReference type="AlphaFoldDB" id="A0A8J7YIY6"/>
<dbReference type="GO" id="GO:0062192">
    <property type="term" value="F:L-rhamnose mutarotase activity"/>
    <property type="evidence" value="ECO:0007669"/>
    <property type="project" value="UniProtKB-EC"/>
</dbReference>